<keyword evidence="2" id="KW-1185">Reference proteome</keyword>
<proteinExistence type="predicted"/>
<reference evidence="1 2" key="1">
    <citation type="submission" date="2011-04" db="EMBL/GenBank/DDBJ databases">
        <title>The Genome Sequence of Dysgonomonas gadei ATCC BAA-286.</title>
        <authorList>
            <consortium name="The Broad Institute Genome Sequencing Platform"/>
            <person name="Earl A."/>
            <person name="Ward D."/>
            <person name="Feldgarden M."/>
            <person name="Gevers D."/>
            <person name="Pudlo N."/>
            <person name="Martens E."/>
            <person name="Allen-Vercoe E."/>
            <person name="Young S.K."/>
            <person name="Zeng Q."/>
            <person name="Gargeya S."/>
            <person name="Fitzgerald M."/>
            <person name="Haas B."/>
            <person name="Abouelleil A."/>
            <person name="Alvarado L."/>
            <person name="Arachchi H.M."/>
            <person name="Berlin A."/>
            <person name="Brown A."/>
            <person name="Chapman S.B."/>
            <person name="Chen Z."/>
            <person name="Dunbar C."/>
            <person name="Freedman E."/>
            <person name="Gearin G."/>
            <person name="Gellesch M."/>
            <person name="Goldberg J."/>
            <person name="Griggs A."/>
            <person name="Gujja S."/>
            <person name="Heiman D."/>
            <person name="Howarth C."/>
            <person name="Larson L."/>
            <person name="Lui A."/>
            <person name="MacDonald P.J.P."/>
            <person name="Mehta T."/>
            <person name="Montmayeur A."/>
            <person name="Murphy C."/>
            <person name="Neiman D."/>
            <person name="Pearson M."/>
            <person name="Priest M."/>
            <person name="Roberts A."/>
            <person name="Saif S."/>
            <person name="Shea T."/>
            <person name="Shenoy N."/>
            <person name="Sisk P."/>
            <person name="Stolte C."/>
            <person name="Sykes S."/>
            <person name="Yandava C."/>
            <person name="Wortman J."/>
            <person name="Nusbaum C."/>
            <person name="Birren B."/>
        </authorList>
    </citation>
    <scope>NUCLEOTIDE SEQUENCE [LARGE SCALE GENOMIC DNA]</scope>
    <source>
        <strain evidence="1 2">ATCC BAA-286</strain>
    </source>
</reference>
<accession>F5J2N1</accession>
<dbReference type="EMBL" id="ADLV01000043">
    <property type="protein sequence ID" value="EGK00074.1"/>
    <property type="molecule type" value="Genomic_DNA"/>
</dbReference>
<dbReference type="OrthoDB" id="644302at2"/>
<name>F5J2N1_9BACT</name>
<evidence type="ECO:0000313" key="2">
    <source>
        <dbReference type="Proteomes" id="UP000004913"/>
    </source>
</evidence>
<organism evidence="1 2">
    <name type="scientific">Dysgonomonas gadei ATCC BAA-286</name>
    <dbReference type="NCBI Taxonomy" id="742766"/>
    <lineage>
        <taxon>Bacteria</taxon>
        <taxon>Pseudomonadati</taxon>
        <taxon>Bacteroidota</taxon>
        <taxon>Bacteroidia</taxon>
        <taxon>Bacteroidales</taxon>
        <taxon>Dysgonomonadaceae</taxon>
        <taxon>Dysgonomonas</taxon>
    </lineage>
</organism>
<sequence>MRKIIFLFSIVILFASCSQDDLSQPTSNNESQEVARLTDVNYPLKAEFARALVNVLAENQSARKLIKDESLKKFNYDYDVMYLLINEIPLDDGQTFDDLMLNYIDSNTFNLIKEKLPTLTMFVPELPDNTFSAELWDITKEIPQVAIRTTNTNDVPMIDVSGEEWILEGQYIPLFPVVVVKENERIVWNPNATKTLKSSIGKKTSFAFIHEDYNNSEAKKNLNTKSIVVDGYTIPTDLEKVYQSYDIYSNYSGWQRDYIYYNMTPTQTKGVFNYDYIEHIVGFQLLGDPVTGDAQGIIRKIADQTGDPTQKPDRSGNLTAWTDGEFEFHVKLYIGNILGTGNEMLKIIRASGYDLFSAQTKPNPAYTGIGSNAPRAIFSHLSCNYLKVSQPLFEWDLENISPTIRISVEEYDPSQSTVSTQSTATKFATNFGFDESWGEKVKKGLKFGASAETTKTVTYQVTTTLSSDKLGDIIVNFGDNIIHNKDLIRRQLRGGGRGENRDLNFNQKYTSGDFQIFIAPKLVGAK</sequence>
<protein>
    <submittedName>
        <fullName evidence="1">Uncharacterized protein</fullName>
    </submittedName>
</protein>
<comment type="caution">
    <text evidence="1">The sequence shown here is derived from an EMBL/GenBank/DDBJ whole genome shotgun (WGS) entry which is preliminary data.</text>
</comment>
<evidence type="ECO:0000313" key="1">
    <source>
        <dbReference type="EMBL" id="EGK00074.1"/>
    </source>
</evidence>
<dbReference type="Proteomes" id="UP000004913">
    <property type="component" value="Unassembled WGS sequence"/>
</dbReference>
<gene>
    <name evidence="1" type="ORF">HMPREF9455_03598</name>
</gene>
<dbReference type="STRING" id="742766.HMPREF9455_03598"/>
<dbReference type="HOGENOM" id="CLU_035494_0_0_10"/>
<dbReference type="AlphaFoldDB" id="F5J2N1"/>
<dbReference type="PROSITE" id="PS51257">
    <property type="entry name" value="PROKAR_LIPOPROTEIN"/>
    <property type="match status" value="1"/>
</dbReference>
<dbReference type="eggNOG" id="ENOG502ZA5W">
    <property type="taxonomic scope" value="Bacteria"/>
</dbReference>
<dbReference type="RefSeq" id="WP_006801131.1">
    <property type="nucleotide sequence ID" value="NZ_GL891989.1"/>
</dbReference>